<dbReference type="InParanoid" id="D8TQU0"/>
<dbReference type="RefSeq" id="XP_002948711.1">
    <property type="nucleotide sequence ID" value="XM_002948665.1"/>
</dbReference>
<reference evidence="2 3" key="1">
    <citation type="journal article" date="2010" name="Science">
        <title>Genomic analysis of organismal complexity in the multicellular green alga Volvox carteri.</title>
        <authorList>
            <person name="Prochnik S.E."/>
            <person name="Umen J."/>
            <person name="Nedelcu A.M."/>
            <person name="Hallmann A."/>
            <person name="Miller S.M."/>
            <person name="Nishii I."/>
            <person name="Ferris P."/>
            <person name="Kuo A."/>
            <person name="Mitros T."/>
            <person name="Fritz-Laylin L.K."/>
            <person name="Hellsten U."/>
            <person name="Chapman J."/>
            <person name="Simakov O."/>
            <person name="Rensing S.A."/>
            <person name="Terry A."/>
            <person name="Pangilinan J."/>
            <person name="Kapitonov V."/>
            <person name="Jurka J."/>
            <person name="Salamov A."/>
            <person name="Shapiro H."/>
            <person name="Schmutz J."/>
            <person name="Grimwood J."/>
            <person name="Lindquist E."/>
            <person name="Lucas S."/>
            <person name="Grigoriev I.V."/>
            <person name="Schmitt R."/>
            <person name="Kirk D."/>
            <person name="Rokhsar D.S."/>
        </authorList>
    </citation>
    <scope>NUCLEOTIDE SEQUENCE [LARGE SCALE GENOMIC DNA]</scope>
    <source>
        <strain evidence="3">f. Nagariensis / Eve</strain>
    </source>
</reference>
<evidence type="ECO:0000256" key="1">
    <source>
        <dbReference type="SAM" id="SignalP"/>
    </source>
</evidence>
<protein>
    <submittedName>
        <fullName evidence="2">Uncharacterized protein</fullName>
    </submittedName>
</protein>
<feature type="chain" id="PRO_5003123779" evidence="1">
    <location>
        <begin position="28"/>
        <end position="141"/>
    </location>
</feature>
<name>D8TQU0_VOLCA</name>
<dbReference type="Proteomes" id="UP000001058">
    <property type="component" value="Unassembled WGS sequence"/>
</dbReference>
<dbReference type="AlphaFoldDB" id="D8TQU0"/>
<dbReference type="OrthoDB" id="556823at2759"/>
<feature type="signal peptide" evidence="1">
    <location>
        <begin position="1"/>
        <end position="27"/>
    </location>
</feature>
<dbReference type="KEGG" id="vcn:VOLCADRAFT_89110"/>
<sequence length="141" mass="15504">MRQLRGTVYLLSGLVLALIAQFREVRSSHFRGGLIEYRVNQANNTLDVAVTSFWRGDSPDTVSVYDSGGSYLFTTSSGDTVGDGYDALGNSYVVLRFVAYSASSCLAWSYLLFEAYWIWYVPAVMLIDKATSSGGSPIQLL</sequence>
<evidence type="ECO:0000313" key="2">
    <source>
        <dbReference type="EMBL" id="EFJ50091.1"/>
    </source>
</evidence>
<dbReference type="EMBL" id="GL378332">
    <property type="protein sequence ID" value="EFJ50091.1"/>
    <property type="molecule type" value="Genomic_DNA"/>
</dbReference>
<dbReference type="GeneID" id="9623538"/>
<evidence type="ECO:0000313" key="3">
    <source>
        <dbReference type="Proteomes" id="UP000001058"/>
    </source>
</evidence>
<organism evidence="3">
    <name type="scientific">Volvox carteri f. nagariensis</name>
    <dbReference type="NCBI Taxonomy" id="3068"/>
    <lineage>
        <taxon>Eukaryota</taxon>
        <taxon>Viridiplantae</taxon>
        <taxon>Chlorophyta</taxon>
        <taxon>core chlorophytes</taxon>
        <taxon>Chlorophyceae</taxon>
        <taxon>CS clade</taxon>
        <taxon>Chlamydomonadales</taxon>
        <taxon>Volvocaceae</taxon>
        <taxon>Volvox</taxon>
    </lineage>
</organism>
<accession>D8TQU0</accession>
<keyword evidence="3" id="KW-1185">Reference proteome</keyword>
<proteinExistence type="predicted"/>
<gene>
    <name evidence="2" type="ORF">VOLCADRAFT_89110</name>
</gene>
<keyword evidence="1" id="KW-0732">Signal</keyword>